<sequence length="472" mass="48024">MFDVSPEEITDGRLGRALTFLSIPIVAQQLAVTAQSIVDVLWLGRLSGEAVAAVGLVAPLIGLMTAAVNGVFTGEHVLVSQRIGDDDERGASRAVFHGLVAGVAVMLGMVLITNAFGRQLTALFDPGTEVARLGAIYLGTMAVAYTVSTVSDVFEYGFIGAGDSRTPLLVNLLSIGISIGLDPVLIFGYGPIPGYGIAGAAYATAIGFGVGALVMIAAARSGHRGFTFHLNAVSLDLGEFRELLTVGVPKIGQGVARQVARLVVVAIVSITGGAAALTAYTIGARVATVVFVPAAAIGSAGTTLVGQNLGADKPARATRATWLAVGIGAIGLGAIGVVQYLLPEAVATLFVPGIAGEALTLTVAYLQILALGYWALGTIWTVEAGFNGAGRTDVSMYATMLQYWGVRVPIAAIGAFVLGWGALGPFWAVTISNVVAAVGLVGYFRHSTGEGLHERAADSAGGDGETGVAAGD</sequence>
<evidence type="ECO:0000313" key="12">
    <source>
        <dbReference type="Proteomes" id="UP000437065"/>
    </source>
</evidence>
<keyword evidence="3" id="KW-0050">Antiport</keyword>
<keyword evidence="4" id="KW-1003">Cell membrane</keyword>
<feature type="transmembrane region" description="Helical" evidence="10">
    <location>
        <begin position="426"/>
        <end position="444"/>
    </location>
</feature>
<comment type="caution">
    <text evidence="11">The sequence shown here is derived from an EMBL/GenBank/DDBJ whole genome shotgun (WGS) entry which is preliminary data.</text>
</comment>
<dbReference type="AlphaFoldDB" id="A0A6B0SU84"/>
<reference evidence="11 12" key="1">
    <citation type="submission" date="2019-12" db="EMBL/GenBank/DDBJ databases">
        <title>Isolation and characterization of three novel carbon monoxide-oxidizing members of Halobacteria from salione crusts and soils.</title>
        <authorList>
            <person name="Myers M.R."/>
            <person name="King G.M."/>
        </authorList>
    </citation>
    <scope>NUCLEOTIDE SEQUENCE [LARGE SCALE GENOMIC DNA]</scope>
    <source>
        <strain evidence="11 12">WSA2</strain>
    </source>
</reference>
<evidence type="ECO:0000256" key="10">
    <source>
        <dbReference type="SAM" id="Phobius"/>
    </source>
</evidence>
<feature type="transmembrane region" description="Helical" evidence="10">
    <location>
        <begin position="168"/>
        <end position="189"/>
    </location>
</feature>
<dbReference type="Proteomes" id="UP000437065">
    <property type="component" value="Unassembled WGS sequence"/>
</dbReference>
<gene>
    <name evidence="11" type="ORF">GRX01_02610</name>
</gene>
<keyword evidence="2" id="KW-0813">Transport</keyword>
<feature type="transmembrane region" description="Helical" evidence="10">
    <location>
        <begin position="94"/>
        <end position="116"/>
    </location>
</feature>
<name>A0A6B0SU84_9EURY</name>
<dbReference type="PIRSF" id="PIRSF006603">
    <property type="entry name" value="DinF"/>
    <property type="match status" value="1"/>
</dbReference>
<evidence type="ECO:0000256" key="9">
    <source>
        <dbReference type="ARBA" id="ARBA00031636"/>
    </source>
</evidence>
<dbReference type="GO" id="GO:0042910">
    <property type="term" value="F:xenobiotic transmembrane transporter activity"/>
    <property type="evidence" value="ECO:0007669"/>
    <property type="project" value="InterPro"/>
</dbReference>
<keyword evidence="6 10" id="KW-1133">Transmembrane helix</keyword>
<dbReference type="OrthoDB" id="214119at2157"/>
<evidence type="ECO:0000256" key="3">
    <source>
        <dbReference type="ARBA" id="ARBA00022449"/>
    </source>
</evidence>
<dbReference type="InterPro" id="IPR050222">
    <property type="entry name" value="MATE_MdtK"/>
</dbReference>
<evidence type="ECO:0000256" key="7">
    <source>
        <dbReference type="ARBA" id="ARBA00023065"/>
    </source>
</evidence>
<comment type="subcellular location">
    <subcellularLocation>
        <location evidence="1">Cell membrane</location>
        <topology evidence="1">Multi-pass membrane protein</topology>
    </subcellularLocation>
</comment>
<keyword evidence="7" id="KW-0406">Ion transport</keyword>
<dbReference type="Pfam" id="PF01554">
    <property type="entry name" value="MatE"/>
    <property type="match status" value="2"/>
</dbReference>
<dbReference type="PANTHER" id="PTHR43298">
    <property type="entry name" value="MULTIDRUG RESISTANCE PROTEIN NORM-RELATED"/>
    <property type="match status" value="1"/>
</dbReference>
<dbReference type="GO" id="GO:0006811">
    <property type="term" value="P:monoatomic ion transport"/>
    <property type="evidence" value="ECO:0007669"/>
    <property type="project" value="UniProtKB-KW"/>
</dbReference>
<evidence type="ECO:0000256" key="2">
    <source>
        <dbReference type="ARBA" id="ARBA00022448"/>
    </source>
</evidence>
<keyword evidence="5 10" id="KW-0812">Transmembrane</keyword>
<organism evidence="11 12">
    <name type="scientific">Halobaculum saliterrae</name>
    <dbReference type="NCBI Taxonomy" id="2073113"/>
    <lineage>
        <taxon>Archaea</taxon>
        <taxon>Methanobacteriati</taxon>
        <taxon>Methanobacteriota</taxon>
        <taxon>Stenosarchaea group</taxon>
        <taxon>Halobacteria</taxon>
        <taxon>Halobacteriales</taxon>
        <taxon>Haloferacaceae</taxon>
        <taxon>Halobaculum</taxon>
    </lineage>
</organism>
<protein>
    <recommendedName>
        <fullName evidence="9">Multidrug-efflux transporter</fullName>
    </recommendedName>
</protein>
<feature type="transmembrane region" description="Helical" evidence="10">
    <location>
        <begin position="286"/>
        <end position="309"/>
    </location>
</feature>
<dbReference type="NCBIfam" id="TIGR00797">
    <property type="entry name" value="matE"/>
    <property type="match status" value="1"/>
</dbReference>
<evidence type="ECO:0000256" key="1">
    <source>
        <dbReference type="ARBA" id="ARBA00004651"/>
    </source>
</evidence>
<feature type="transmembrane region" description="Helical" evidence="10">
    <location>
        <begin position="403"/>
        <end position="420"/>
    </location>
</feature>
<dbReference type="CDD" id="cd13137">
    <property type="entry name" value="MATE_NorM_like"/>
    <property type="match status" value="1"/>
</dbReference>
<dbReference type="InterPro" id="IPR002528">
    <property type="entry name" value="MATE_fam"/>
</dbReference>
<evidence type="ECO:0000256" key="8">
    <source>
        <dbReference type="ARBA" id="ARBA00023136"/>
    </source>
</evidence>
<dbReference type="GO" id="GO:0005886">
    <property type="term" value="C:plasma membrane"/>
    <property type="evidence" value="ECO:0007669"/>
    <property type="project" value="UniProtKB-SubCell"/>
</dbReference>
<feature type="transmembrane region" description="Helical" evidence="10">
    <location>
        <begin position="321"/>
        <end position="342"/>
    </location>
</feature>
<feature type="transmembrane region" description="Helical" evidence="10">
    <location>
        <begin position="136"/>
        <end position="156"/>
    </location>
</feature>
<feature type="transmembrane region" description="Helical" evidence="10">
    <location>
        <begin position="362"/>
        <end position="382"/>
    </location>
</feature>
<feature type="transmembrane region" description="Helical" evidence="10">
    <location>
        <begin position="50"/>
        <end position="73"/>
    </location>
</feature>
<keyword evidence="12" id="KW-1185">Reference proteome</keyword>
<feature type="transmembrane region" description="Helical" evidence="10">
    <location>
        <begin position="259"/>
        <end position="280"/>
    </location>
</feature>
<evidence type="ECO:0000256" key="5">
    <source>
        <dbReference type="ARBA" id="ARBA00022692"/>
    </source>
</evidence>
<dbReference type="GO" id="GO:0015297">
    <property type="term" value="F:antiporter activity"/>
    <property type="evidence" value="ECO:0007669"/>
    <property type="project" value="UniProtKB-KW"/>
</dbReference>
<keyword evidence="8 10" id="KW-0472">Membrane</keyword>
<evidence type="ECO:0000256" key="6">
    <source>
        <dbReference type="ARBA" id="ARBA00022989"/>
    </source>
</evidence>
<dbReference type="EMBL" id="WUUS01000001">
    <property type="protein sequence ID" value="MXR40251.1"/>
    <property type="molecule type" value="Genomic_DNA"/>
</dbReference>
<dbReference type="InterPro" id="IPR048279">
    <property type="entry name" value="MdtK-like"/>
</dbReference>
<evidence type="ECO:0000256" key="4">
    <source>
        <dbReference type="ARBA" id="ARBA00022475"/>
    </source>
</evidence>
<proteinExistence type="predicted"/>
<dbReference type="RefSeq" id="WP_159663074.1">
    <property type="nucleotide sequence ID" value="NZ_WUUS01000001.1"/>
</dbReference>
<dbReference type="PANTHER" id="PTHR43298:SF2">
    <property type="entry name" value="FMN_FAD EXPORTER YEEO-RELATED"/>
    <property type="match status" value="1"/>
</dbReference>
<feature type="transmembrane region" description="Helical" evidence="10">
    <location>
        <begin position="195"/>
        <end position="219"/>
    </location>
</feature>
<evidence type="ECO:0000313" key="11">
    <source>
        <dbReference type="EMBL" id="MXR40251.1"/>
    </source>
</evidence>
<accession>A0A6B0SU84</accession>